<dbReference type="RefSeq" id="WP_311702614.1">
    <property type="nucleotide sequence ID" value="NZ_JAVREL010000001.1"/>
</dbReference>
<reference evidence="2" key="1">
    <citation type="submission" date="2023-07" db="EMBL/GenBank/DDBJ databases">
        <title>30 novel species of actinomycetes from the DSMZ collection.</title>
        <authorList>
            <person name="Nouioui I."/>
        </authorList>
    </citation>
    <scope>NUCLEOTIDE SEQUENCE [LARGE SCALE GENOMIC DNA]</scope>
    <source>
        <strain evidence="2">DSM 44938</strain>
    </source>
</reference>
<organism evidence="1 2">
    <name type="scientific">Streptomyces litchfieldiae</name>
    <dbReference type="NCBI Taxonomy" id="3075543"/>
    <lineage>
        <taxon>Bacteria</taxon>
        <taxon>Bacillati</taxon>
        <taxon>Actinomycetota</taxon>
        <taxon>Actinomycetes</taxon>
        <taxon>Kitasatosporales</taxon>
        <taxon>Streptomycetaceae</taxon>
        <taxon>Streptomyces</taxon>
    </lineage>
</organism>
<comment type="caution">
    <text evidence="1">The sequence shown here is derived from an EMBL/GenBank/DDBJ whole genome shotgun (WGS) entry which is preliminary data.</text>
</comment>
<dbReference type="EMBL" id="JAVREL010000001">
    <property type="protein sequence ID" value="MDT0341485.1"/>
    <property type="molecule type" value="Genomic_DNA"/>
</dbReference>
<gene>
    <name evidence="1" type="ORF">RM590_02310</name>
</gene>
<sequence length="145" mass="16107">MLGTLLGAVVTHTFQRAAARRSESFAAGQQLRAERMGVYSEFAGAVTEFRRGQQDRWHRRHEDPDGTVAFDARVESYRLRGVALQTLFRVRLVASGQPLTDAAERAYELTGAVHRAADHVELKVAAQQAREALEEFIAIAASDIR</sequence>
<dbReference type="Proteomes" id="UP001183246">
    <property type="component" value="Unassembled WGS sequence"/>
</dbReference>
<name>A0ABU2MIY4_9ACTN</name>
<accession>A0ABU2MIY4</accession>
<protein>
    <submittedName>
        <fullName evidence="1">Uncharacterized protein</fullName>
    </submittedName>
</protein>
<keyword evidence="2" id="KW-1185">Reference proteome</keyword>
<proteinExistence type="predicted"/>
<evidence type="ECO:0000313" key="2">
    <source>
        <dbReference type="Proteomes" id="UP001183246"/>
    </source>
</evidence>
<evidence type="ECO:0000313" key="1">
    <source>
        <dbReference type="EMBL" id="MDT0341485.1"/>
    </source>
</evidence>